<evidence type="ECO:0000256" key="10">
    <source>
        <dbReference type="ARBA" id="ARBA00044991"/>
    </source>
</evidence>
<dbReference type="InterPro" id="IPR010976">
    <property type="entry name" value="B-phosphoglucomutase_hydrolase"/>
</dbReference>
<dbReference type="InterPro" id="IPR023214">
    <property type="entry name" value="HAD_sf"/>
</dbReference>
<dbReference type="InterPro" id="IPR006439">
    <property type="entry name" value="HAD-SF_hydro_IA"/>
</dbReference>
<comment type="catalytic activity">
    <reaction evidence="8">
        <text>beta-D-glucose 1-phosphate = beta-D-glucose 6-phosphate</text>
        <dbReference type="Rhea" id="RHEA:20113"/>
        <dbReference type="ChEBI" id="CHEBI:57684"/>
        <dbReference type="ChEBI" id="CHEBI:58247"/>
        <dbReference type="EC" id="5.4.2.6"/>
    </reaction>
</comment>
<dbReference type="Gene3D" id="1.10.150.240">
    <property type="entry name" value="Putative phosphatase, domain 2"/>
    <property type="match status" value="1"/>
</dbReference>
<keyword evidence="7" id="KW-0119">Carbohydrate metabolism</keyword>
<keyword evidence="12" id="KW-1185">Reference proteome</keyword>
<keyword evidence="11" id="KW-0378">Hydrolase</keyword>
<dbReference type="GO" id="GO:0046872">
    <property type="term" value="F:metal ion binding"/>
    <property type="evidence" value="ECO:0007669"/>
    <property type="project" value="UniProtKB-KW"/>
</dbReference>
<dbReference type="NCBIfam" id="TIGR02009">
    <property type="entry name" value="PGMB-YQAB-SF"/>
    <property type="match status" value="1"/>
</dbReference>
<reference evidence="11 12" key="1">
    <citation type="submission" date="2018-03" db="EMBL/GenBank/DDBJ databases">
        <title>Genomic Encyclopedia of Archaeal and Bacterial Type Strains, Phase II (KMG-II): from individual species to whole genera.</title>
        <authorList>
            <person name="Goeker M."/>
        </authorList>
    </citation>
    <scope>NUCLEOTIDE SEQUENCE [LARGE SCALE GENOMIC DNA]</scope>
    <source>
        <strain evidence="11 12">DSM 24859</strain>
    </source>
</reference>
<comment type="cofactor">
    <cofactor evidence="1">
        <name>Mg(2+)</name>
        <dbReference type="ChEBI" id="CHEBI:18420"/>
    </cofactor>
</comment>
<dbReference type="InterPro" id="IPR023198">
    <property type="entry name" value="PGP-like_dom2"/>
</dbReference>
<protein>
    <recommendedName>
        <fullName evidence="10">Beta-phosphoglucomutase</fullName>
        <ecNumber evidence="9">5.4.2.6</ecNumber>
    </recommendedName>
</protein>
<name>A0A2P8HJ10_CHINA</name>
<dbReference type="InterPro" id="IPR036412">
    <property type="entry name" value="HAD-like_sf"/>
</dbReference>
<dbReference type="Gene3D" id="3.40.50.1000">
    <property type="entry name" value="HAD superfamily/HAD-like"/>
    <property type="match status" value="1"/>
</dbReference>
<dbReference type="GO" id="GO:0008801">
    <property type="term" value="F:beta-phosphoglucomutase activity"/>
    <property type="evidence" value="ECO:0007669"/>
    <property type="project" value="UniProtKB-EC"/>
</dbReference>
<dbReference type="InterPro" id="IPR041492">
    <property type="entry name" value="HAD_2"/>
</dbReference>
<organism evidence="11 12">
    <name type="scientific">Chitinophaga niastensis</name>
    <dbReference type="NCBI Taxonomy" id="536980"/>
    <lineage>
        <taxon>Bacteria</taxon>
        <taxon>Pseudomonadati</taxon>
        <taxon>Bacteroidota</taxon>
        <taxon>Chitinophagia</taxon>
        <taxon>Chitinophagales</taxon>
        <taxon>Chitinophagaceae</taxon>
        <taxon>Chitinophaga</taxon>
    </lineage>
</organism>
<dbReference type="RefSeq" id="WP_245898765.1">
    <property type="nucleotide sequence ID" value="NZ_PYAW01000003.1"/>
</dbReference>
<dbReference type="PANTHER" id="PTHR46193:SF18">
    <property type="entry name" value="HEXITOL PHOSPHATASE B"/>
    <property type="match status" value="1"/>
</dbReference>
<evidence type="ECO:0000256" key="7">
    <source>
        <dbReference type="ARBA" id="ARBA00023277"/>
    </source>
</evidence>
<keyword evidence="6" id="KW-0413">Isomerase</keyword>
<comment type="similarity">
    <text evidence="2">Belongs to the HAD-like hydrolase superfamily. CbbY/CbbZ/Gph/YieH family.</text>
</comment>
<evidence type="ECO:0000256" key="9">
    <source>
        <dbReference type="ARBA" id="ARBA00044968"/>
    </source>
</evidence>
<keyword evidence="3" id="KW-0597">Phosphoprotein</keyword>
<gene>
    <name evidence="11" type="ORF">CLV51_103168</name>
</gene>
<keyword evidence="5" id="KW-0460">Magnesium</keyword>
<evidence type="ECO:0000256" key="4">
    <source>
        <dbReference type="ARBA" id="ARBA00022723"/>
    </source>
</evidence>
<evidence type="ECO:0000313" key="12">
    <source>
        <dbReference type="Proteomes" id="UP000240971"/>
    </source>
</evidence>
<dbReference type="PANTHER" id="PTHR46193">
    <property type="entry name" value="6-PHOSPHOGLUCONATE PHOSPHATASE"/>
    <property type="match status" value="1"/>
</dbReference>
<dbReference type="SFLD" id="SFLDS00003">
    <property type="entry name" value="Haloacid_Dehalogenase"/>
    <property type="match status" value="1"/>
</dbReference>
<dbReference type="EMBL" id="PYAW01000003">
    <property type="protein sequence ID" value="PSL46192.1"/>
    <property type="molecule type" value="Genomic_DNA"/>
</dbReference>
<dbReference type="CDD" id="cd07505">
    <property type="entry name" value="HAD_BPGM-like"/>
    <property type="match status" value="1"/>
</dbReference>
<dbReference type="AlphaFoldDB" id="A0A2P8HJ10"/>
<sequence>MMQQHKAFIFDLNGTMINDMEYHLDGWYNMLNNKLGANLNRDVVKSHMYGKNEELLVRIFGKDHFTLEQMHDIAHEKEVLYQEAFRPHLELIAGLPAFLEQAAAAHIPMAIGSAANTFNINFVLDNLHLRHYLQAVVSADDVASSKPDPEVFLKCAAALGVKPADCIVFEDAPKGVEAAMNAGMEAVVLTTMHTREEFAQYNNIKAFVADYTDPVLQHLFA</sequence>
<dbReference type="SUPFAM" id="SSF56784">
    <property type="entry name" value="HAD-like"/>
    <property type="match status" value="1"/>
</dbReference>
<evidence type="ECO:0000256" key="1">
    <source>
        <dbReference type="ARBA" id="ARBA00001946"/>
    </source>
</evidence>
<keyword evidence="4" id="KW-0479">Metal-binding</keyword>
<evidence type="ECO:0000256" key="2">
    <source>
        <dbReference type="ARBA" id="ARBA00006171"/>
    </source>
</evidence>
<accession>A0A2P8HJ10</accession>
<evidence type="ECO:0000256" key="6">
    <source>
        <dbReference type="ARBA" id="ARBA00023235"/>
    </source>
</evidence>
<evidence type="ECO:0000313" key="11">
    <source>
        <dbReference type="EMBL" id="PSL46192.1"/>
    </source>
</evidence>
<proteinExistence type="inferred from homology"/>
<evidence type="ECO:0000256" key="5">
    <source>
        <dbReference type="ARBA" id="ARBA00022842"/>
    </source>
</evidence>
<dbReference type="EC" id="5.4.2.6" evidence="9"/>
<evidence type="ECO:0000256" key="3">
    <source>
        <dbReference type="ARBA" id="ARBA00022553"/>
    </source>
</evidence>
<evidence type="ECO:0000256" key="8">
    <source>
        <dbReference type="ARBA" id="ARBA00044926"/>
    </source>
</evidence>
<comment type="caution">
    <text evidence="11">The sequence shown here is derived from an EMBL/GenBank/DDBJ whole genome shotgun (WGS) entry which is preliminary data.</text>
</comment>
<dbReference type="Pfam" id="PF13419">
    <property type="entry name" value="HAD_2"/>
    <property type="match status" value="1"/>
</dbReference>
<dbReference type="Proteomes" id="UP000240971">
    <property type="component" value="Unassembled WGS sequence"/>
</dbReference>
<dbReference type="NCBIfam" id="TIGR01509">
    <property type="entry name" value="HAD-SF-IA-v3"/>
    <property type="match status" value="1"/>
</dbReference>
<dbReference type="GO" id="GO:0016787">
    <property type="term" value="F:hydrolase activity"/>
    <property type="evidence" value="ECO:0007669"/>
    <property type="project" value="UniProtKB-KW"/>
</dbReference>
<dbReference type="InterPro" id="IPR051600">
    <property type="entry name" value="Beta-PGM-like"/>
</dbReference>
<dbReference type="SFLD" id="SFLDG01129">
    <property type="entry name" value="C1.5:_HAD__Beta-PGM__Phosphata"/>
    <property type="match status" value="1"/>
</dbReference>